<dbReference type="PANTHER" id="PTHR31672:SF13">
    <property type="entry name" value="F-BOX PROTEIN CPR30-LIKE"/>
    <property type="match status" value="1"/>
</dbReference>
<reference evidence="3" key="2">
    <citation type="submission" date="2020-06" db="EMBL/GenBank/DDBJ databases">
        <title>Helianthus annuus Genome sequencing and assembly Release 2.</title>
        <authorList>
            <person name="Gouzy J."/>
            <person name="Langlade N."/>
            <person name="Munos S."/>
        </authorList>
    </citation>
    <scope>NUCLEOTIDE SEQUENCE</scope>
    <source>
        <tissue evidence="3">Leaves</tissue>
    </source>
</reference>
<evidence type="ECO:0000256" key="1">
    <source>
        <dbReference type="SAM" id="MobiDB-lite"/>
    </source>
</evidence>
<dbReference type="CDD" id="cd22157">
    <property type="entry name" value="F-box_AtFBW1-like"/>
    <property type="match status" value="1"/>
</dbReference>
<dbReference type="InterPro" id="IPR017451">
    <property type="entry name" value="F-box-assoc_interact_dom"/>
</dbReference>
<dbReference type="NCBIfam" id="TIGR01640">
    <property type="entry name" value="F_box_assoc_1"/>
    <property type="match status" value="1"/>
</dbReference>
<dbReference type="InterPro" id="IPR050796">
    <property type="entry name" value="SCF_F-box_component"/>
</dbReference>
<name>A0A9K3DYJ1_HELAN</name>
<dbReference type="EMBL" id="MNCJ02000330">
    <property type="protein sequence ID" value="KAF5763490.1"/>
    <property type="molecule type" value="Genomic_DNA"/>
</dbReference>
<organism evidence="3 4">
    <name type="scientific">Helianthus annuus</name>
    <name type="common">Common sunflower</name>
    <dbReference type="NCBI Taxonomy" id="4232"/>
    <lineage>
        <taxon>Eukaryota</taxon>
        <taxon>Viridiplantae</taxon>
        <taxon>Streptophyta</taxon>
        <taxon>Embryophyta</taxon>
        <taxon>Tracheophyta</taxon>
        <taxon>Spermatophyta</taxon>
        <taxon>Magnoliopsida</taxon>
        <taxon>eudicotyledons</taxon>
        <taxon>Gunneridae</taxon>
        <taxon>Pentapetalae</taxon>
        <taxon>asterids</taxon>
        <taxon>campanulids</taxon>
        <taxon>Asterales</taxon>
        <taxon>Asteraceae</taxon>
        <taxon>Asteroideae</taxon>
        <taxon>Heliantheae alliance</taxon>
        <taxon>Heliantheae</taxon>
        <taxon>Helianthus</taxon>
    </lineage>
</organism>
<protein>
    <submittedName>
        <fullName evidence="3">F-box domain-containing protein</fullName>
    </submittedName>
</protein>
<reference evidence="3" key="1">
    <citation type="journal article" date="2017" name="Nature">
        <title>The sunflower genome provides insights into oil metabolism, flowering and Asterid evolution.</title>
        <authorList>
            <person name="Badouin H."/>
            <person name="Gouzy J."/>
            <person name="Grassa C.J."/>
            <person name="Murat F."/>
            <person name="Staton S.E."/>
            <person name="Cottret L."/>
            <person name="Lelandais-Briere C."/>
            <person name="Owens G.L."/>
            <person name="Carrere S."/>
            <person name="Mayjonade B."/>
            <person name="Legrand L."/>
            <person name="Gill N."/>
            <person name="Kane N.C."/>
            <person name="Bowers J.E."/>
            <person name="Hubner S."/>
            <person name="Bellec A."/>
            <person name="Berard A."/>
            <person name="Berges H."/>
            <person name="Blanchet N."/>
            <person name="Boniface M.C."/>
            <person name="Brunel D."/>
            <person name="Catrice O."/>
            <person name="Chaidir N."/>
            <person name="Claudel C."/>
            <person name="Donnadieu C."/>
            <person name="Faraut T."/>
            <person name="Fievet G."/>
            <person name="Helmstetter N."/>
            <person name="King M."/>
            <person name="Knapp S.J."/>
            <person name="Lai Z."/>
            <person name="Le Paslier M.C."/>
            <person name="Lippi Y."/>
            <person name="Lorenzon L."/>
            <person name="Mandel J.R."/>
            <person name="Marage G."/>
            <person name="Marchand G."/>
            <person name="Marquand E."/>
            <person name="Bret-Mestries E."/>
            <person name="Morien E."/>
            <person name="Nambeesan S."/>
            <person name="Nguyen T."/>
            <person name="Pegot-Espagnet P."/>
            <person name="Pouilly N."/>
            <person name="Raftis F."/>
            <person name="Sallet E."/>
            <person name="Schiex T."/>
            <person name="Thomas J."/>
            <person name="Vandecasteele C."/>
            <person name="Vares D."/>
            <person name="Vear F."/>
            <person name="Vautrin S."/>
            <person name="Crespi M."/>
            <person name="Mangin B."/>
            <person name="Burke J.M."/>
            <person name="Salse J."/>
            <person name="Munos S."/>
            <person name="Vincourt P."/>
            <person name="Rieseberg L.H."/>
            <person name="Langlade N.B."/>
        </authorList>
    </citation>
    <scope>NUCLEOTIDE SEQUENCE</scope>
    <source>
        <tissue evidence="3">Leaves</tissue>
    </source>
</reference>
<dbReference type="Gramene" id="mRNA:HanXRQr2_Chr15g0680771">
    <property type="protein sequence ID" value="mRNA:HanXRQr2_Chr15g0680771"/>
    <property type="gene ID" value="HanXRQr2_Chr15g0680771"/>
</dbReference>
<dbReference type="PANTHER" id="PTHR31672">
    <property type="entry name" value="BNACNNG10540D PROTEIN"/>
    <property type="match status" value="1"/>
</dbReference>
<dbReference type="Gene3D" id="1.20.1280.50">
    <property type="match status" value="1"/>
</dbReference>
<keyword evidence="4" id="KW-1185">Reference proteome</keyword>
<dbReference type="SUPFAM" id="SSF81383">
    <property type="entry name" value="F-box domain"/>
    <property type="match status" value="1"/>
</dbReference>
<dbReference type="SMART" id="SM00256">
    <property type="entry name" value="FBOX"/>
    <property type="match status" value="1"/>
</dbReference>
<dbReference type="AlphaFoldDB" id="A0A9K3DYJ1"/>
<feature type="domain" description="F-box" evidence="2">
    <location>
        <begin position="1"/>
        <end position="45"/>
    </location>
</feature>
<evidence type="ECO:0000259" key="2">
    <source>
        <dbReference type="PROSITE" id="PS50181"/>
    </source>
</evidence>
<comment type="caution">
    <text evidence="3">The sequence shown here is derived from an EMBL/GenBank/DDBJ whole genome shotgun (WGS) entry which is preliminary data.</text>
</comment>
<dbReference type="InterPro" id="IPR001810">
    <property type="entry name" value="F-box_dom"/>
</dbReference>
<accession>A0A9K3DYJ1</accession>
<feature type="region of interest" description="Disordered" evidence="1">
    <location>
        <begin position="335"/>
        <end position="363"/>
    </location>
</feature>
<feature type="compositionally biased region" description="Basic and acidic residues" evidence="1">
    <location>
        <begin position="335"/>
        <end position="346"/>
    </location>
</feature>
<dbReference type="InterPro" id="IPR036047">
    <property type="entry name" value="F-box-like_dom_sf"/>
</dbReference>
<proteinExistence type="predicted"/>
<evidence type="ECO:0000313" key="3">
    <source>
        <dbReference type="EMBL" id="KAF5763490.1"/>
    </source>
</evidence>
<dbReference type="Pfam" id="PF00646">
    <property type="entry name" value="F-box"/>
    <property type="match status" value="1"/>
</dbReference>
<sequence>MAAELSFDVIEQLLVRLDVEDLIRCKSVCKSWHSLISCPRFVKAHLNHAYDNDRHNPQLGHRRFAMSGITNVDDSLYMDDTHIVGSCDGLVCFSPEDVEFVVINPSTREEKKLPNPPFRPNMAEIIMTREVVCWGFGYDSYADDYKLVAGFRQTYSKKRTRFYVLSLKSNIWRVIGEEVMYRCREGIDGVLCGGALHWFMAAAKKKVIISLDLSKEEFKEISLPTEDEEYKWNGKHRLGVIEECLCIYSCRSPLSTNKWVMKNNKWELYNDHNCEAKYDVAHHLTGRLHSSIHYYSHDDGTRVPCNGDYIRASLFVKSLVSPYPHLNNYYERQTRNTKRQEQEVNKSVESSAKGNNIRKRKRNRCKTYPKHKRPLVWI</sequence>
<dbReference type="Pfam" id="PF07734">
    <property type="entry name" value="FBA_1"/>
    <property type="match status" value="1"/>
</dbReference>
<dbReference type="PROSITE" id="PS50181">
    <property type="entry name" value="FBOX"/>
    <property type="match status" value="1"/>
</dbReference>
<dbReference type="InterPro" id="IPR006527">
    <property type="entry name" value="F-box-assoc_dom_typ1"/>
</dbReference>
<evidence type="ECO:0000313" key="4">
    <source>
        <dbReference type="Proteomes" id="UP000215914"/>
    </source>
</evidence>
<gene>
    <name evidence="3" type="ORF">HanXRQr2_Chr15g0680771</name>
</gene>
<dbReference type="Proteomes" id="UP000215914">
    <property type="component" value="Unassembled WGS sequence"/>
</dbReference>